<dbReference type="PRINTS" id="PR00205">
    <property type="entry name" value="CADHERIN"/>
</dbReference>
<evidence type="ECO:0000256" key="9">
    <source>
        <dbReference type="ARBA" id="ARBA00023136"/>
    </source>
</evidence>
<gene>
    <name evidence="21" type="ORF">KQX54_013841</name>
</gene>
<feature type="domain" description="Cadherin" evidence="20">
    <location>
        <begin position="69"/>
        <end position="178"/>
    </location>
</feature>
<dbReference type="Pfam" id="PF02210">
    <property type="entry name" value="Laminin_G_2"/>
    <property type="match status" value="1"/>
</dbReference>
<dbReference type="PROSITE" id="PS00232">
    <property type="entry name" value="CADHERIN_1"/>
    <property type="match status" value="3"/>
</dbReference>
<dbReference type="GO" id="GO:0007156">
    <property type="term" value="P:homophilic cell adhesion via plasma membrane adhesion molecules"/>
    <property type="evidence" value="ECO:0007669"/>
    <property type="project" value="InterPro"/>
</dbReference>
<dbReference type="InterPro" id="IPR002126">
    <property type="entry name" value="Cadherin-like_dom"/>
</dbReference>
<dbReference type="SUPFAM" id="SSF49313">
    <property type="entry name" value="Cadherin-like"/>
    <property type="match status" value="8"/>
</dbReference>
<dbReference type="GO" id="GO:0048589">
    <property type="term" value="P:developmental growth"/>
    <property type="evidence" value="ECO:0007669"/>
    <property type="project" value="UniProtKB-ARBA"/>
</dbReference>
<evidence type="ECO:0000256" key="14">
    <source>
        <dbReference type="RuleBase" id="RU003318"/>
    </source>
</evidence>
<keyword evidence="8 17" id="KW-1133">Transmembrane helix</keyword>
<proteinExistence type="predicted"/>
<dbReference type="SMART" id="SM00112">
    <property type="entry name" value="CA"/>
    <property type="match status" value="7"/>
</dbReference>
<name>A0AAV7IPX1_COTGL</name>
<dbReference type="GO" id="GO:0007297">
    <property type="term" value="P:follicle cell of egg chamber migration"/>
    <property type="evidence" value="ECO:0007669"/>
    <property type="project" value="UniProtKB-ARBA"/>
</dbReference>
<comment type="function">
    <text evidence="15">Cadherins are calcium-dependent cell adhesion proteins.</text>
</comment>
<comment type="caution">
    <text evidence="21">The sequence shown here is derived from an EMBL/GenBank/DDBJ whole genome shotgun (WGS) entry which is preliminary data.</text>
</comment>
<comment type="subcellular location">
    <subcellularLocation>
        <location evidence="1 14">Cell membrane</location>
        <topology evidence="1 14">Single-pass type I membrane protein</topology>
    </subcellularLocation>
</comment>
<dbReference type="Proteomes" id="UP000826195">
    <property type="component" value="Unassembled WGS sequence"/>
</dbReference>
<dbReference type="CDD" id="cd00110">
    <property type="entry name" value="LamG"/>
    <property type="match status" value="1"/>
</dbReference>
<dbReference type="GO" id="GO:0007431">
    <property type="term" value="P:salivary gland development"/>
    <property type="evidence" value="ECO:0007669"/>
    <property type="project" value="UniProtKB-ARBA"/>
</dbReference>
<dbReference type="GO" id="GO:0045296">
    <property type="term" value="F:cadherin binding"/>
    <property type="evidence" value="ECO:0007669"/>
    <property type="project" value="TreeGrafter"/>
</dbReference>
<dbReference type="InterPro" id="IPR015919">
    <property type="entry name" value="Cadherin-like_sf"/>
</dbReference>
<keyword evidence="11" id="KW-0325">Glycoprotein</keyword>
<evidence type="ECO:0000256" key="7">
    <source>
        <dbReference type="ARBA" id="ARBA00022889"/>
    </source>
</evidence>
<dbReference type="PANTHER" id="PTHR24027:SF422">
    <property type="entry name" value="CADHERIN DOMAIN-CONTAINING PROTEIN"/>
    <property type="match status" value="1"/>
</dbReference>
<reference evidence="21 22" key="1">
    <citation type="journal article" date="2021" name="J. Hered.">
        <title>A chromosome-level genome assembly of the parasitoid wasp, Cotesia glomerata (Hymenoptera: Braconidae).</title>
        <authorList>
            <person name="Pinto B.J."/>
            <person name="Weis J.J."/>
            <person name="Gamble T."/>
            <person name="Ode P.J."/>
            <person name="Paul R."/>
            <person name="Zaspel J.M."/>
        </authorList>
    </citation>
    <scope>NUCLEOTIDE SEQUENCE [LARGE SCALE GENOMIC DNA]</scope>
    <source>
        <strain evidence="21">CgM1</strain>
    </source>
</reference>
<dbReference type="PROSITE" id="PS00022">
    <property type="entry name" value="EGF_1"/>
    <property type="match status" value="1"/>
</dbReference>
<dbReference type="GO" id="GO:0016342">
    <property type="term" value="C:catenin complex"/>
    <property type="evidence" value="ECO:0007669"/>
    <property type="project" value="TreeGrafter"/>
</dbReference>
<evidence type="ECO:0000313" key="22">
    <source>
        <dbReference type="Proteomes" id="UP000826195"/>
    </source>
</evidence>
<keyword evidence="7 14" id="KW-0130">Cell adhesion</keyword>
<evidence type="ECO:0000256" key="2">
    <source>
        <dbReference type="ARBA" id="ARBA00022536"/>
    </source>
</evidence>
<feature type="domain" description="Cadherin" evidence="20">
    <location>
        <begin position="614"/>
        <end position="725"/>
    </location>
</feature>
<evidence type="ECO:0000313" key="21">
    <source>
        <dbReference type="EMBL" id="KAH0554919.1"/>
    </source>
</evidence>
<dbReference type="PROSITE" id="PS50025">
    <property type="entry name" value="LAM_G_DOMAIN"/>
    <property type="match status" value="1"/>
</dbReference>
<evidence type="ECO:0000259" key="19">
    <source>
        <dbReference type="PROSITE" id="PS50026"/>
    </source>
</evidence>
<dbReference type="InterPro" id="IPR001791">
    <property type="entry name" value="Laminin_G"/>
</dbReference>
<dbReference type="Gene3D" id="2.60.40.60">
    <property type="entry name" value="Cadherins"/>
    <property type="match status" value="7"/>
</dbReference>
<keyword evidence="6 12" id="KW-0106">Calcium</keyword>
<dbReference type="PROSITE" id="PS50268">
    <property type="entry name" value="CADHERIN_2"/>
    <property type="match status" value="7"/>
</dbReference>
<dbReference type="GO" id="GO:0070161">
    <property type="term" value="C:anchoring junction"/>
    <property type="evidence" value="ECO:0007669"/>
    <property type="project" value="UniProtKB-ARBA"/>
</dbReference>
<dbReference type="PROSITE" id="PS50026">
    <property type="entry name" value="EGF_3"/>
    <property type="match status" value="1"/>
</dbReference>
<keyword evidence="9 17" id="KW-0472">Membrane</keyword>
<evidence type="ECO:0000259" key="18">
    <source>
        <dbReference type="PROSITE" id="PS50025"/>
    </source>
</evidence>
<dbReference type="Gene3D" id="2.60.120.200">
    <property type="match status" value="1"/>
</dbReference>
<comment type="caution">
    <text evidence="13">Lacks conserved residue(s) required for the propagation of feature annotation.</text>
</comment>
<dbReference type="FunFam" id="4.10.900.10:FF:000012">
    <property type="entry name" value="Putative DE-cadherin"/>
    <property type="match status" value="1"/>
</dbReference>
<evidence type="ECO:0000256" key="1">
    <source>
        <dbReference type="ARBA" id="ARBA00004251"/>
    </source>
</evidence>
<dbReference type="SMART" id="SM00282">
    <property type="entry name" value="LamG"/>
    <property type="match status" value="1"/>
</dbReference>
<evidence type="ECO:0000256" key="13">
    <source>
        <dbReference type="PROSITE-ProRule" id="PRU00076"/>
    </source>
</evidence>
<dbReference type="GO" id="GO:0098858">
    <property type="term" value="C:actin-based cell projection"/>
    <property type="evidence" value="ECO:0007669"/>
    <property type="project" value="UniProtKB-ARBA"/>
</dbReference>
<dbReference type="InterPro" id="IPR000742">
    <property type="entry name" value="EGF"/>
</dbReference>
<dbReference type="FunFam" id="2.60.40.60:FF:000032">
    <property type="entry name" value="FAT atypical cadherin 1"/>
    <property type="match status" value="1"/>
</dbReference>
<feature type="domain" description="Cadherin" evidence="20">
    <location>
        <begin position="179"/>
        <end position="287"/>
    </location>
</feature>
<feature type="transmembrane region" description="Helical" evidence="17">
    <location>
        <begin position="1357"/>
        <end position="1377"/>
    </location>
</feature>
<evidence type="ECO:0000256" key="12">
    <source>
        <dbReference type="PROSITE-ProRule" id="PRU00043"/>
    </source>
</evidence>
<dbReference type="GO" id="GO:0005509">
    <property type="term" value="F:calcium ion binding"/>
    <property type="evidence" value="ECO:0007669"/>
    <property type="project" value="UniProtKB-UniRule"/>
</dbReference>
<feature type="disulfide bond" evidence="13">
    <location>
        <begin position="1139"/>
        <end position="1148"/>
    </location>
</feature>
<evidence type="ECO:0000256" key="16">
    <source>
        <dbReference type="SAM" id="MobiDB-lite"/>
    </source>
</evidence>
<evidence type="ECO:0000256" key="15">
    <source>
        <dbReference type="RuleBase" id="RU004357"/>
    </source>
</evidence>
<keyword evidence="2 13" id="KW-0245">EGF-like domain</keyword>
<dbReference type="FunFam" id="2.60.40.60:FF:000058">
    <property type="entry name" value="FAT atypical cadherin 3"/>
    <property type="match status" value="1"/>
</dbReference>
<evidence type="ECO:0000256" key="17">
    <source>
        <dbReference type="SAM" id="Phobius"/>
    </source>
</evidence>
<dbReference type="InterPro" id="IPR000233">
    <property type="entry name" value="Cadherin_Y-type_LIR"/>
</dbReference>
<dbReference type="GO" id="GO:0007424">
    <property type="term" value="P:open tracheal system development"/>
    <property type="evidence" value="ECO:0007669"/>
    <property type="project" value="UniProtKB-ARBA"/>
</dbReference>
<organism evidence="21 22">
    <name type="scientific">Cotesia glomerata</name>
    <name type="common">Lepidopteran parasitic wasp</name>
    <name type="synonym">Apanteles glomeratus</name>
    <dbReference type="NCBI Taxonomy" id="32391"/>
    <lineage>
        <taxon>Eukaryota</taxon>
        <taxon>Metazoa</taxon>
        <taxon>Ecdysozoa</taxon>
        <taxon>Arthropoda</taxon>
        <taxon>Hexapoda</taxon>
        <taxon>Insecta</taxon>
        <taxon>Pterygota</taxon>
        <taxon>Neoptera</taxon>
        <taxon>Endopterygota</taxon>
        <taxon>Hymenoptera</taxon>
        <taxon>Apocrita</taxon>
        <taxon>Ichneumonoidea</taxon>
        <taxon>Braconidae</taxon>
        <taxon>Microgastrinae</taxon>
        <taxon>Cotesia</taxon>
    </lineage>
</organism>
<evidence type="ECO:0000256" key="3">
    <source>
        <dbReference type="ARBA" id="ARBA00022692"/>
    </source>
</evidence>
<dbReference type="GO" id="GO:0007163">
    <property type="term" value="P:establishment or maintenance of cell polarity"/>
    <property type="evidence" value="ECO:0007669"/>
    <property type="project" value="UniProtKB-ARBA"/>
</dbReference>
<sequence>MGRKIESWKCPGTRGVVIGSIVLGLLCGTLDAAHFRPSRQADFRTQYLSIDDSMTKDDNHNHKPVFSDCSSSLKPRVKEDEPAGTVVVQVHAVDRDSPEEGGTITYSFVTAPGEKLKFEINNVTGLIKTTQVIDRDEPAREKEAYLTVLATDNGRPQLDDVCTFKVTIEDVNDNAPVFDKVVYTESVPQDHPLNAEVMRVSATDIDDGNNSVIQYSLTASRNTDDDSYFKIDEKTGVIYLNKTIKHDPNYKFRLIARAQDLGRLEPKASEIDLEIRVVESYKKAPTFLGISTSNHNPLTIPEDFKNYSASLVQITAASNIPDNPNGLIFELVTGGTEQANKANTFRLESEGNTAHIKLSQNLDYERVTEYTLIVRVQNNYDLAAETVVNIQVEDVNDNFPVFVEMKKGSVLENEPKGVPVMQVRAIDRDGTEANNQVTYELDNHKDLFAIDKYTGNITTLTSFDREKVDSYNIKVIATDNSPSASIPTGGPNKGQQDFRIEIADKNDNPPHFNRSVYTANSILENTNINALVTEVKADDNDTASPVIYSIIGGNADDSFYIEATTGKIRIKQSLDYEKVTEYNLTVRAFDGLYADNATVKIFIENVNDNLPVFLPGDRNPTIDEETNMGNCVTTVTAYDPDIKNRSADQHIAYFIVKEDQQPLLEILKNGCIKLKKPLDRDPPGGYPMWPVIVMARDEDGAPTALQDIVRVNITLNDLNDNAPFLDMPQPVVWYENQLPDNITKLRARDFDSEENGPPFRFSIDPAADNSVDLFAKFSIIGDDLRANVMFDREDQKQYLIPIVISDSGRPVAMTGTSTLTVVIGDENDNAMEEGTSSIFVYNYKPKNPPEEPVQDTEIGRVYVNDLDDWDLPDKRFSWLENGDYHKGFSLDEHTGMITMLGSNPWTDGTFLLKFVVKESSPRIPSHSVNAYVNVTVKLIPEEAVVKSGSIRFYDATAEEFVAPRRDSIASKKDTFHARLAAILNTTIENVDVFTVLTSPHQQNFQNNDTKKHVPLLDVRFSAHGSPYYAPEKLNTILSRNAVNIERELDMDIMMISIDECLIENVHCNNSCRNYLNISATQPYVIYTNLTSFVGVRAVVDPQCTCHVAEPIYCLNGGTPLLAGTSLQNGEIVGTERCECPPGLEGPRCELLDIAFHGDGWAVMPAMEQACDDNHLGVELKTYHEYGLIFYVGPMMYNKFGVPDFLAVELQKGYPVLYINYGSGTLRLQYTEIMVSDGKEHRLDIYWTKSTVELKVDNCGSSSCLCFGGPPPSNKFLNVNSPIQIGGNGMVSTDFYELSELYNWTVTPTDRGFYGCIRNMTINGNTYNFGNLALAKNAYAGCDSGMAKAVSFSLDTNFWVVIAVCLIILFLLVVGIFAHRRRSDEHYKDMDDIRENIINYEDEGGGEQDTGYDLNVLRRIYDSPSVLGGGNGGIDAKLASVINQGKAGEEIPDICSFLDGKKSNCDKDPDINPFDDVRHYAYEGDGNSDGSLSSLASCTDDGDLKFNYLSNFGPRFRKLADMYGEEPSDDDDDDDDDDDNGPDVDVDNDSNINGDACRRRRFRQDDHGNNSDRPAPMPRRNPGNDERESESWC</sequence>
<dbReference type="InterPro" id="IPR056370">
    <property type="entry name" value="Shg-like_Ig-like"/>
</dbReference>
<dbReference type="PANTHER" id="PTHR24027">
    <property type="entry name" value="CADHERIN-23"/>
    <property type="match status" value="1"/>
</dbReference>
<dbReference type="GO" id="GO:0001736">
    <property type="term" value="P:establishment of planar polarity"/>
    <property type="evidence" value="ECO:0007669"/>
    <property type="project" value="UniProtKB-ARBA"/>
</dbReference>
<dbReference type="Pfam" id="PF01049">
    <property type="entry name" value="CADH_Y-type_LIR"/>
    <property type="match status" value="1"/>
</dbReference>
<dbReference type="GO" id="GO:0008013">
    <property type="term" value="F:beta-catenin binding"/>
    <property type="evidence" value="ECO:0007669"/>
    <property type="project" value="TreeGrafter"/>
</dbReference>
<keyword evidence="10 13" id="KW-1015">Disulfide bond</keyword>
<keyword evidence="4" id="KW-0732">Signal</keyword>
<evidence type="ECO:0000256" key="10">
    <source>
        <dbReference type="ARBA" id="ARBA00023157"/>
    </source>
</evidence>
<evidence type="ECO:0000256" key="6">
    <source>
        <dbReference type="ARBA" id="ARBA00022837"/>
    </source>
</evidence>
<feature type="domain" description="EGF-like" evidence="19">
    <location>
        <begin position="1109"/>
        <end position="1149"/>
    </location>
</feature>
<dbReference type="GO" id="GO:0035239">
    <property type="term" value="P:tube morphogenesis"/>
    <property type="evidence" value="ECO:0007669"/>
    <property type="project" value="UniProtKB-ARBA"/>
</dbReference>
<protein>
    <recommendedName>
        <fullName evidence="23">DE-cadherin</fullName>
    </recommendedName>
</protein>
<dbReference type="Gene3D" id="4.10.900.10">
    <property type="entry name" value="TCF3-CBD (Catenin binding domain)"/>
    <property type="match status" value="1"/>
</dbReference>
<dbReference type="CDD" id="cd11304">
    <property type="entry name" value="Cadherin_repeat"/>
    <property type="match status" value="7"/>
</dbReference>
<keyword evidence="3 14" id="KW-0812">Transmembrane</keyword>
<dbReference type="InterPro" id="IPR020894">
    <property type="entry name" value="Cadherin_CS"/>
</dbReference>
<evidence type="ECO:0000256" key="5">
    <source>
        <dbReference type="ARBA" id="ARBA00022737"/>
    </source>
</evidence>
<dbReference type="EMBL" id="JAHXZJ010001119">
    <property type="protein sequence ID" value="KAH0554919.1"/>
    <property type="molecule type" value="Genomic_DNA"/>
</dbReference>
<evidence type="ECO:0008006" key="23">
    <source>
        <dbReference type="Google" id="ProtNLM"/>
    </source>
</evidence>
<dbReference type="InterPro" id="IPR039808">
    <property type="entry name" value="Cadherin"/>
</dbReference>
<dbReference type="InterPro" id="IPR013320">
    <property type="entry name" value="ConA-like_dom_sf"/>
</dbReference>
<feature type="domain" description="Laminin G" evidence="18">
    <location>
        <begin position="1150"/>
        <end position="1341"/>
    </location>
</feature>
<feature type="domain" description="Cadherin" evidence="20">
    <location>
        <begin position="521"/>
        <end position="613"/>
    </location>
</feature>
<accession>A0AAV7IPX1</accession>
<keyword evidence="22" id="KW-1185">Reference proteome</keyword>
<evidence type="ECO:0000256" key="8">
    <source>
        <dbReference type="ARBA" id="ARBA00022989"/>
    </source>
</evidence>
<dbReference type="GO" id="GO:0009887">
    <property type="term" value="P:animal organ morphogenesis"/>
    <property type="evidence" value="ECO:0007669"/>
    <property type="project" value="UniProtKB-ARBA"/>
</dbReference>
<feature type="compositionally biased region" description="Acidic residues" evidence="16">
    <location>
        <begin position="1522"/>
        <end position="1547"/>
    </location>
</feature>
<dbReference type="InterPro" id="IPR027397">
    <property type="entry name" value="Catenin-bd_sf"/>
</dbReference>
<feature type="region of interest" description="Disordered" evidence="16">
    <location>
        <begin position="1521"/>
        <end position="1592"/>
    </location>
</feature>
<feature type="domain" description="Cadherin" evidence="20">
    <location>
        <begin position="292"/>
        <end position="402"/>
    </location>
</feature>
<dbReference type="FunFam" id="2.60.40.60:FF:000033">
    <property type="entry name" value="FAT atypical cadherin 1"/>
    <property type="match status" value="1"/>
</dbReference>
<evidence type="ECO:0000256" key="11">
    <source>
        <dbReference type="ARBA" id="ARBA00023180"/>
    </source>
</evidence>
<dbReference type="Pfam" id="PF00028">
    <property type="entry name" value="Cadherin"/>
    <property type="match status" value="6"/>
</dbReference>
<evidence type="ECO:0000259" key="20">
    <source>
        <dbReference type="PROSITE" id="PS50268"/>
    </source>
</evidence>
<feature type="domain" description="Cadherin" evidence="20">
    <location>
        <begin position="402"/>
        <end position="512"/>
    </location>
</feature>
<dbReference type="GO" id="GO:0008104">
    <property type="term" value="P:intracellular protein localization"/>
    <property type="evidence" value="ECO:0007669"/>
    <property type="project" value="UniProtKB-ARBA"/>
</dbReference>
<feature type="domain" description="Cadherin" evidence="20">
    <location>
        <begin position="742"/>
        <end position="839"/>
    </location>
</feature>
<feature type="compositionally biased region" description="Basic and acidic residues" evidence="16">
    <location>
        <begin position="1581"/>
        <end position="1592"/>
    </location>
</feature>
<dbReference type="GO" id="GO:0048565">
    <property type="term" value="P:digestive tract development"/>
    <property type="evidence" value="ECO:0007669"/>
    <property type="project" value="UniProtKB-ARBA"/>
</dbReference>
<evidence type="ECO:0000256" key="4">
    <source>
        <dbReference type="ARBA" id="ARBA00022729"/>
    </source>
</evidence>
<keyword evidence="5" id="KW-0677">Repeat</keyword>
<dbReference type="Pfam" id="PF24811">
    <property type="entry name" value="Ig_Shg"/>
    <property type="match status" value="1"/>
</dbReference>
<dbReference type="SUPFAM" id="SSF49899">
    <property type="entry name" value="Concanavalin A-like lectins/glucanases"/>
    <property type="match status" value="1"/>
</dbReference>